<organism evidence="8 9">
    <name type="scientific">Knoellia koreensis</name>
    <dbReference type="NCBI Taxonomy" id="2730921"/>
    <lineage>
        <taxon>Bacteria</taxon>
        <taxon>Bacillati</taxon>
        <taxon>Actinomycetota</taxon>
        <taxon>Actinomycetes</taxon>
        <taxon>Micrococcales</taxon>
        <taxon>Intrasporangiaceae</taxon>
        <taxon>Knoellia</taxon>
    </lineage>
</organism>
<evidence type="ECO:0000259" key="7">
    <source>
        <dbReference type="PROSITE" id="PS50928"/>
    </source>
</evidence>
<dbReference type="RefSeq" id="WP_171242769.1">
    <property type="nucleotide sequence ID" value="NZ_JABEPQ010000001.1"/>
</dbReference>
<evidence type="ECO:0000256" key="6">
    <source>
        <dbReference type="RuleBase" id="RU363032"/>
    </source>
</evidence>
<comment type="caution">
    <text evidence="8">The sequence shown here is derived from an EMBL/GenBank/DDBJ whole genome shotgun (WGS) entry which is preliminary data.</text>
</comment>
<accession>A0A849H7R7</accession>
<reference evidence="8 9" key="1">
    <citation type="submission" date="2020-04" db="EMBL/GenBank/DDBJ databases">
        <title>Knoellia sp. isolate from air conditioner.</title>
        <authorList>
            <person name="Chea S."/>
            <person name="Kim D.-U."/>
        </authorList>
    </citation>
    <scope>NUCLEOTIDE SEQUENCE [LARGE SCALE GENOMIC DNA]</scope>
    <source>
        <strain evidence="8 9">DB2414S</strain>
    </source>
</reference>
<dbReference type="InterPro" id="IPR000515">
    <property type="entry name" value="MetI-like"/>
</dbReference>
<keyword evidence="4 6" id="KW-1133">Transmembrane helix</keyword>
<sequence>MTDTTDERPGPINARPVPHPWRWVALVVIAILVAMMISSFVTNDKWDFPFALRVMNYNPVLDGLVKGTILGTVGAMVLGVGLGIIVGIMRLSTNPVLRGVSFVYTWFFRAIPRYVLLTILGTGLGYLYSTFDIGVPFGKQIAGLLGLSNDLTFFSLDVNQFSSTLAMGIIGLGLSEAAYMAEIARAGILSVDKGQTEAAHALGMSSGKTMRRVVLPQAMRVIVPPTGNETIAMVKDTSLLLALPVTTELFFQTQAIGTRTLQIMPTMVAATLWYLIVCSVLMVGQNYLEKRFGRGFGTGPARGDTSMLAKLRFRAGAGGA</sequence>
<name>A0A849H7R7_9MICO</name>
<dbReference type="PROSITE" id="PS50928">
    <property type="entry name" value="ABC_TM1"/>
    <property type="match status" value="1"/>
</dbReference>
<feature type="transmembrane region" description="Helical" evidence="6">
    <location>
        <begin position="20"/>
        <end position="42"/>
    </location>
</feature>
<dbReference type="Gene3D" id="1.10.3720.10">
    <property type="entry name" value="MetI-like"/>
    <property type="match status" value="1"/>
</dbReference>
<evidence type="ECO:0000256" key="5">
    <source>
        <dbReference type="ARBA" id="ARBA00023136"/>
    </source>
</evidence>
<feature type="transmembrane region" description="Helical" evidence="6">
    <location>
        <begin position="111"/>
        <end position="129"/>
    </location>
</feature>
<keyword evidence="2 6" id="KW-0812">Transmembrane</keyword>
<feature type="transmembrane region" description="Helical" evidence="6">
    <location>
        <begin position="63"/>
        <end position="91"/>
    </location>
</feature>
<evidence type="ECO:0000256" key="3">
    <source>
        <dbReference type="ARBA" id="ARBA00022970"/>
    </source>
</evidence>
<comment type="similarity">
    <text evidence="6">Belongs to the binding-protein-dependent transport system permease family.</text>
</comment>
<evidence type="ECO:0000313" key="8">
    <source>
        <dbReference type="EMBL" id="NNM45786.1"/>
    </source>
</evidence>
<dbReference type="PANTHER" id="PTHR30614">
    <property type="entry name" value="MEMBRANE COMPONENT OF AMINO ACID ABC TRANSPORTER"/>
    <property type="match status" value="1"/>
</dbReference>
<evidence type="ECO:0000256" key="4">
    <source>
        <dbReference type="ARBA" id="ARBA00022989"/>
    </source>
</evidence>
<dbReference type="GO" id="GO:0006865">
    <property type="term" value="P:amino acid transport"/>
    <property type="evidence" value="ECO:0007669"/>
    <property type="project" value="UniProtKB-KW"/>
</dbReference>
<dbReference type="AlphaFoldDB" id="A0A849H7R7"/>
<feature type="transmembrane region" description="Helical" evidence="6">
    <location>
        <begin position="263"/>
        <end position="284"/>
    </location>
</feature>
<protein>
    <submittedName>
        <fullName evidence="8">Amino acid ABC transporter permease</fullName>
    </submittedName>
</protein>
<keyword evidence="9" id="KW-1185">Reference proteome</keyword>
<dbReference type="PANTHER" id="PTHR30614:SF0">
    <property type="entry name" value="L-CYSTINE TRANSPORT SYSTEM PERMEASE PROTEIN TCYL"/>
    <property type="match status" value="1"/>
</dbReference>
<keyword evidence="6" id="KW-0813">Transport</keyword>
<dbReference type="CDD" id="cd06261">
    <property type="entry name" value="TM_PBP2"/>
    <property type="match status" value="1"/>
</dbReference>
<proteinExistence type="inferred from homology"/>
<comment type="subcellular location">
    <subcellularLocation>
        <location evidence="6">Cell membrane</location>
        <topology evidence="6">Multi-pass membrane protein</topology>
    </subcellularLocation>
    <subcellularLocation>
        <location evidence="1">Membrane</location>
        <topology evidence="1">Multi-pass membrane protein</topology>
    </subcellularLocation>
</comment>
<keyword evidence="3" id="KW-0029">Amino-acid transport</keyword>
<dbReference type="EMBL" id="JABEPQ010000001">
    <property type="protein sequence ID" value="NNM45786.1"/>
    <property type="molecule type" value="Genomic_DNA"/>
</dbReference>
<dbReference type="Proteomes" id="UP000588586">
    <property type="component" value="Unassembled WGS sequence"/>
</dbReference>
<evidence type="ECO:0000313" key="9">
    <source>
        <dbReference type="Proteomes" id="UP000588586"/>
    </source>
</evidence>
<dbReference type="Pfam" id="PF00528">
    <property type="entry name" value="BPD_transp_1"/>
    <property type="match status" value="1"/>
</dbReference>
<dbReference type="InterPro" id="IPR035906">
    <property type="entry name" value="MetI-like_sf"/>
</dbReference>
<dbReference type="GO" id="GO:0055085">
    <property type="term" value="P:transmembrane transport"/>
    <property type="evidence" value="ECO:0007669"/>
    <property type="project" value="InterPro"/>
</dbReference>
<dbReference type="SUPFAM" id="SSF161098">
    <property type="entry name" value="MetI-like"/>
    <property type="match status" value="1"/>
</dbReference>
<evidence type="ECO:0000256" key="1">
    <source>
        <dbReference type="ARBA" id="ARBA00004141"/>
    </source>
</evidence>
<feature type="domain" description="ABC transmembrane type-1" evidence="7">
    <location>
        <begin position="65"/>
        <end position="285"/>
    </location>
</feature>
<gene>
    <name evidence="8" type="ORF">HJG52_07175</name>
</gene>
<keyword evidence="5 6" id="KW-0472">Membrane</keyword>
<dbReference type="GO" id="GO:0005886">
    <property type="term" value="C:plasma membrane"/>
    <property type="evidence" value="ECO:0007669"/>
    <property type="project" value="UniProtKB-SubCell"/>
</dbReference>
<dbReference type="InterPro" id="IPR043429">
    <property type="entry name" value="ArtM/GltK/GlnP/TcyL/YhdX-like"/>
</dbReference>
<evidence type="ECO:0000256" key="2">
    <source>
        <dbReference type="ARBA" id="ARBA00022692"/>
    </source>
</evidence>